<dbReference type="Pfam" id="PF13472">
    <property type="entry name" value="Lipase_GDSL_2"/>
    <property type="match status" value="1"/>
</dbReference>
<evidence type="ECO:0000313" key="3">
    <source>
        <dbReference type="Proteomes" id="UP000018895"/>
    </source>
</evidence>
<reference evidence="2" key="1">
    <citation type="journal article" date="2014" name="Genome Announc.">
        <title>Draft Genome Sequences of Three Alkaliphilic Bacillus Strains, Bacillus wakoensis JCM 9140T, Bacillus akibai JCM 9157T, and Bacillus hemicellulosilyticus JCM 9152T.</title>
        <authorList>
            <person name="Yuki M."/>
            <person name="Oshima K."/>
            <person name="Suda W."/>
            <person name="Oshida Y."/>
            <person name="Kitamura K."/>
            <person name="Iida T."/>
            <person name="Hattori M."/>
            <person name="Ohkuma M."/>
        </authorList>
    </citation>
    <scope>NUCLEOTIDE SEQUENCE [LARGE SCALE GENOMIC DNA]</scope>
    <source>
        <strain evidence="2">JCM 9152</strain>
    </source>
</reference>
<dbReference type="PANTHER" id="PTHR30383:SF5">
    <property type="entry name" value="SGNH HYDROLASE-TYPE ESTERASE DOMAIN-CONTAINING PROTEIN"/>
    <property type="match status" value="1"/>
</dbReference>
<proteinExistence type="predicted"/>
<evidence type="ECO:0000259" key="1">
    <source>
        <dbReference type="Pfam" id="PF13472"/>
    </source>
</evidence>
<dbReference type="InterPro" id="IPR013830">
    <property type="entry name" value="SGNH_hydro"/>
</dbReference>
<dbReference type="InterPro" id="IPR051532">
    <property type="entry name" value="Ester_Hydrolysis_Enzymes"/>
</dbReference>
<evidence type="ECO:0000313" key="2">
    <source>
        <dbReference type="EMBL" id="GAE30866.1"/>
    </source>
</evidence>
<dbReference type="Gene3D" id="3.40.50.1110">
    <property type="entry name" value="SGNH hydrolase"/>
    <property type="match status" value="1"/>
</dbReference>
<dbReference type="AlphaFoldDB" id="W4QFK6"/>
<protein>
    <recommendedName>
        <fullName evidence="1">SGNH hydrolase-type esterase domain-containing protein</fullName>
    </recommendedName>
</protein>
<dbReference type="RefSeq" id="WP_035343912.1">
    <property type="nucleotide sequence ID" value="NZ_BAUU01000014.1"/>
</dbReference>
<accession>W4QFK6</accession>
<dbReference type="Proteomes" id="UP000018895">
    <property type="component" value="Unassembled WGS sequence"/>
</dbReference>
<dbReference type="STRING" id="1236971.JCM9152_2291"/>
<gene>
    <name evidence="2" type="ORF">JCM9152_2291</name>
</gene>
<dbReference type="GO" id="GO:0004622">
    <property type="term" value="F:phosphatidylcholine lysophospholipase activity"/>
    <property type="evidence" value="ECO:0007669"/>
    <property type="project" value="TreeGrafter"/>
</dbReference>
<feature type="domain" description="SGNH hydrolase-type esterase" evidence="1">
    <location>
        <begin position="11"/>
        <end position="193"/>
    </location>
</feature>
<dbReference type="PANTHER" id="PTHR30383">
    <property type="entry name" value="THIOESTERASE 1/PROTEASE 1/LYSOPHOSPHOLIPASE L1"/>
    <property type="match status" value="1"/>
</dbReference>
<name>W4QFK6_9BACI</name>
<dbReference type="OrthoDB" id="9794725at2"/>
<dbReference type="InterPro" id="IPR036514">
    <property type="entry name" value="SGNH_hydro_sf"/>
</dbReference>
<comment type="caution">
    <text evidence="2">The sequence shown here is derived from an EMBL/GenBank/DDBJ whole genome shotgun (WGS) entry which is preliminary data.</text>
</comment>
<dbReference type="EMBL" id="BAUU01000014">
    <property type="protein sequence ID" value="GAE30866.1"/>
    <property type="molecule type" value="Genomic_DNA"/>
</dbReference>
<sequence length="207" mass="23712">MQFNSKDRILFIGDSITDSGRKEDNEMLGWGYVRLIRDYLHVTNPNKSLQVLNKGVSGNRISDLEARWKEDVIDLKPDYLSVSIGVNDVWRQIDHPEMEQVFPDRYKEIYVKILTEVKENTNATIILMEPTIIEEDLLAEGNQLLKAYVQVVHEVAEEFEAIVVPTHQAFVSYLESQSEMPLTTDGVHMNSLGDMLMTKVWIEAVLG</sequence>
<dbReference type="CDD" id="cd01834">
    <property type="entry name" value="SGNH_hydrolase_like_2"/>
    <property type="match status" value="1"/>
</dbReference>
<keyword evidence="3" id="KW-1185">Reference proteome</keyword>
<organism evidence="2 3">
    <name type="scientific">Halalkalibacter hemicellulosilyticusJCM 9152</name>
    <dbReference type="NCBI Taxonomy" id="1236971"/>
    <lineage>
        <taxon>Bacteria</taxon>
        <taxon>Bacillati</taxon>
        <taxon>Bacillota</taxon>
        <taxon>Bacilli</taxon>
        <taxon>Bacillales</taxon>
        <taxon>Bacillaceae</taxon>
        <taxon>Halalkalibacter</taxon>
    </lineage>
</organism>
<dbReference type="SUPFAM" id="SSF52266">
    <property type="entry name" value="SGNH hydrolase"/>
    <property type="match status" value="1"/>
</dbReference>